<dbReference type="Pfam" id="PF06094">
    <property type="entry name" value="GGACT"/>
    <property type="match status" value="1"/>
</dbReference>
<dbReference type="InterPro" id="IPR013024">
    <property type="entry name" value="GGCT-like"/>
</dbReference>
<comment type="caution">
    <text evidence="2">The sequence shown here is derived from an EMBL/GenBank/DDBJ whole genome shotgun (WGS) entry which is preliminary data.</text>
</comment>
<protein>
    <submittedName>
        <fullName evidence="2">Gamma-glutamylcyclotransferase family protein</fullName>
        <ecNumber evidence="2">2.3.2.-</ecNumber>
    </submittedName>
</protein>
<dbReference type="RefSeq" id="WP_267218403.1">
    <property type="nucleotide sequence ID" value="NZ_JAPCWC010000001.1"/>
</dbReference>
<evidence type="ECO:0000259" key="1">
    <source>
        <dbReference type="Pfam" id="PF06094"/>
    </source>
</evidence>
<keyword evidence="2" id="KW-0012">Acyltransferase</keyword>
<dbReference type="Gene3D" id="3.10.490.10">
    <property type="entry name" value="Gamma-glutamyl cyclotransferase-like"/>
    <property type="match status" value="1"/>
</dbReference>
<organism evidence="2 3">
    <name type="scientific">Novosphingobium clariflavum</name>
    <dbReference type="NCBI Taxonomy" id="2029884"/>
    <lineage>
        <taxon>Bacteria</taxon>
        <taxon>Pseudomonadati</taxon>
        <taxon>Pseudomonadota</taxon>
        <taxon>Alphaproteobacteria</taxon>
        <taxon>Sphingomonadales</taxon>
        <taxon>Sphingomonadaceae</taxon>
        <taxon>Novosphingobium</taxon>
    </lineage>
</organism>
<dbReference type="SUPFAM" id="SSF110857">
    <property type="entry name" value="Gamma-glutamyl cyclotransferase-like"/>
    <property type="match status" value="1"/>
</dbReference>
<keyword evidence="3" id="KW-1185">Reference proteome</keyword>
<dbReference type="CDD" id="cd06661">
    <property type="entry name" value="GGCT_like"/>
    <property type="match status" value="1"/>
</dbReference>
<name>A0ABV6SBI7_9SPHN</name>
<accession>A0ABV6SBI7</accession>
<evidence type="ECO:0000313" key="2">
    <source>
        <dbReference type="EMBL" id="MFC0686600.1"/>
    </source>
</evidence>
<dbReference type="EC" id="2.3.2.-" evidence="2"/>
<feature type="domain" description="Gamma-glutamylcyclotransferase AIG2-like" evidence="1">
    <location>
        <begin position="13"/>
        <end position="115"/>
    </location>
</feature>
<dbReference type="GO" id="GO:0016746">
    <property type="term" value="F:acyltransferase activity"/>
    <property type="evidence" value="ECO:0007669"/>
    <property type="project" value="UniProtKB-KW"/>
</dbReference>
<keyword evidence="2" id="KW-0808">Transferase</keyword>
<dbReference type="EMBL" id="JBHLTM010000075">
    <property type="protein sequence ID" value="MFC0686600.1"/>
    <property type="molecule type" value="Genomic_DNA"/>
</dbReference>
<dbReference type="InterPro" id="IPR036568">
    <property type="entry name" value="GGCT-like_sf"/>
</dbReference>
<gene>
    <name evidence="2" type="ORF">ACFFF8_18605</name>
</gene>
<sequence length="123" mass="13953">MSEKVERVKDILVFSYGTLRQSEVQQALFGRLLEGEPDAMAGWRSRLIEITDPDVIAKSGKRWHPMVERSDDPEDAVEGVVFRLTAEELARADDYEVDYIRHPVTLRSGWVAFVYGDPVSARG</sequence>
<proteinExistence type="predicted"/>
<reference evidence="2 3" key="1">
    <citation type="submission" date="2024-09" db="EMBL/GenBank/DDBJ databases">
        <authorList>
            <person name="Sun Q."/>
            <person name="Mori K."/>
        </authorList>
    </citation>
    <scope>NUCLEOTIDE SEQUENCE [LARGE SCALE GENOMIC DNA]</scope>
    <source>
        <strain evidence="2 3">CICC 11035S</strain>
    </source>
</reference>
<evidence type="ECO:0000313" key="3">
    <source>
        <dbReference type="Proteomes" id="UP001589858"/>
    </source>
</evidence>
<dbReference type="Proteomes" id="UP001589858">
    <property type="component" value="Unassembled WGS sequence"/>
</dbReference>
<dbReference type="InterPro" id="IPR009288">
    <property type="entry name" value="AIG2-like_dom"/>
</dbReference>